<organism evidence="2 3">
    <name type="scientific">Anabarilius grahami</name>
    <name type="common">Kanglang fish</name>
    <name type="synonym">Barilius grahami</name>
    <dbReference type="NCBI Taxonomy" id="495550"/>
    <lineage>
        <taxon>Eukaryota</taxon>
        <taxon>Metazoa</taxon>
        <taxon>Chordata</taxon>
        <taxon>Craniata</taxon>
        <taxon>Vertebrata</taxon>
        <taxon>Euteleostomi</taxon>
        <taxon>Actinopterygii</taxon>
        <taxon>Neopterygii</taxon>
        <taxon>Teleostei</taxon>
        <taxon>Ostariophysi</taxon>
        <taxon>Cypriniformes</taxon>
        <taxon>Xenocyprididae</taxon>
        <taxon>Xenocypridinae</taxon>
        <taxon>Xenocypridinae incertae sedis</taxon>
        <taxon>Anabarilius</taxon>
    </lineage>
</organism>
<feature type="compositionally biased region" description="Polar residues" evidence="1">
    <location>
        <begin position="50"/>
        <end position="59"/>
    </location>
</feature>
<proteinExistence type="predicted"/>
<accession>A0A3N0XVH7</accession>
<dbReference type="EMBL" id="RJVU01061435">
    <property type="protein sequence ID" value="ROJ36052.1"/>
    <property type="molecule type" value="Genomic_DNA"/>
</dbReference>
<feature type="region of interest" description="Disordered" evidence="1">
    <location>
        <begin position="1"/>
        <end position="34"/>
    </location>
</feature>
<dbReference type="AlphaFoldDB" id="A0A3N0XVH7"/>
<feature type="region of interest" description="Disordered" evidence="1">
    <location>
        <begin position="50"/>
        <end position="90"/>
    </location>
</feature>
<comment type="caution">
    <text evidence="2">The sequence shown here is derived from an EMBL/GenBank/DDBJ whole genome shotgun (WGS) entry which is preliminary data.</text>
</comment>
<name>A0A3N0XVH7_ANAGA</name>
<feature type="compositionally biased region" description="Polar residues" evidence="1">
    <location>
        <begin position="1"/>
        <end position="13"/>
    </location>
</feature>
<protein>
    <submittedName>
        <fullName evidence="2">Uncharacterized protein</fullName>
    </submittedName>
</protein>
<keyword evidence="3" id="KW-1185">Reference proteome</keyword>
<sequence length="90" mass="9533">MEVVQRSSITFCQTGGDLPESLRPSPPLLLPDPGMPPHRLCRAFVCISASSKQGGPSQSRTHRPSPWAPGARAAGTQRSPSTRLKGVKSA</sequence>
<evidence type="ECO:0000256" key="1">
    <source>
        <dbReference type="SAM" id="MobiDB-lite"/>
    </source>
</evidence>
<feature type="compositionally biased region" description="Pro residues" evidence="1">
    <location>
        <begin position="24"/>
        <end position="34"/>
    </location>
</feature>
<dbReference type="Proteomes" id="UP000281406">
    <property type="component" value="Unassembled WGS sequence"/>
</dbReference>
<evidence type="ECO:0000313" key="3">
    <source>
        <dbReference type="Proteomes" id="UP000281406"/>
    </source>
</evidence>
<reference evidence="2 3" key="1">
    <citation type="submission" date="2018-10" db="EMBL/GenBank/DDBJ databases">
        <title>Genome assembly for a Yunnan-Guizhou Plateau 3E fish, Anabarilius grahami (Regan), and its evolutionary and genetic applications.</title>
        <authorList>
            <person name="Jiang W."/>
        </authorList>
    </citation>
    <scope>NUCLEOTIDE SEQUENCE [LARGE SCALE GENOMIC DNA]</scope>
    <source>
        <strain evidence="2">AG-KIZ</strain>
        <tissue evidence="2">Muscle</tissue>
    </source>
</reference>
<gene>
    <name evidence="2" type="ORF">DPX16_12677</name>
</gene>
<evidence type="ECO:0000313" key="2">
    <source>
        <dbReference type="EMBL" id="ROJ36052.1"/>
    </source>
</evidence>